<dbReference type="InterPro" id="IPR050123">
    <property type="entry name" value="Prok_molybdopt-oxidoreductase"/>
</dbReference>
<keyword evidence="8" id="KW-1185">Reference proteome</keyword>
<proteinExistence type="predicted"/>
<keyword evidence="5" id="KW-0411">Iron-sulfur</keyword>
<evidence type="ECO:0000256" key="2">
    <source>
        <dbReference type="ARBA" id="ARBA00022723"/>
    </source>
</evidence>
<feature type="domain" description="4Fe-4S Mo/W bis-MGD-type" evidence="6">
    <location>
        <begin position="1"/>
        <end position="56"/>
    </location>
</feature>
<dbReference type="Gene3D" id="2.40.40.20">
    <property type="match status" value="1"/>
</dbReference>
<protein>
    <submittedName>
        <fullName evidence="7">Molybdopterin oxidoreductase family protein</fullName>
    </submittedName>
</protein>
<name>A0A3S3S8Y9_9BURK</name>
<keyword evidence="3" id="KW-0560">Oxidoreductase</keyword>
<dbReference type="SUPFAM" id="SSF53706">
    <property type="entry name" value="Formate dehydrogenase/DMSO reductase, domains 1-3"/>
    <property type="match status" value="1"/>
</dbReference>
<sequence length="734" mass="78468">MRHYRICPVCEACCGLEIRTEAGRITSVRGAEHDVFSHGYICPKGVAVKDLHDDPDRLRTPLIRRGNTFVEATWDEAFAEIAARLPAAQAAHGRDAVALSIGNPSAHKMGLLLYVPRLAKALDTKNIFTASTLDQMPKQLSCGLMFGHWLSIPVPDIDRTDLLVVLGANPMASNGSLWTVPDFRGRAKALRARGGRLVVIDPRRTETAAIADEHHFIRPGSDVFLLAAMVHALFGDGWVRPERLSPWLAGVDAVRDAVQPFAPEAVAARCGIPAPSIRALARQLAEAERACLYGRIGTCTQTYGSAASWLVDVINALTGHLDTEGGAMFPKAAAFARNTEGRPGQGAGIVTGRHRSRVSGAPEVFGELPMTLMAEEMETPGAGQVRALVTLASNPVLSAPNGDRIARALAGLDFMVSVDLYLNETTRHAHVILPGSSPLEDGHWDVPFPQLSVRNHARYSAPVLPRPAGHLPEWQILTKLAAIARGDGPDADPVALDDTLVRRDVERLAGERADAVLAEVSRWTGPERLLDLSLRAGPYGDGFGARPDGLTLQRVADATGGIDLGALQPRLPELLRTTSGRVELAPAPLLAELAKARAELHAPAPPMVIIGRREVRSNNSWMHNLQPLAKGPERCTLKLHPQDAARHGVVDGQRVRIVGPQGAAEAPVELDDALMPGVCSLPHGWGHDVPGTRMTVAAERPGANLNALLDDRLRDAPSGNAVLSGVSVTLEPAG</sequence>
<keyword evidence="1" id="KW-0004">4Fe-4S</keyword>
<evidence type="ECO:0000313" key="7">
    <source>
        <dbReference type="EMBL" id="RVT48563.1"/>
    </source>
</evidence>
<accession>A0A3S3S8Y9</accession>
<dbReference type="GO" id="GO:0051539">
    <property type="term" value="F:4 iron, 4 sulfur cluster binding"/>
    <property type="evidence" value="ECO:0007669"/>
    <property type="project" value="UniProtKB-KW"/>
</dbReference>
<dbReference type="GO" id="GO:0016020">
    <property type="term" value="C:membrane"/>
    <property type="evidence" value="ECO:0007669"/>
    <property type="project" value="TreeGrafter"/>
</dbReference>
<dbReference type="AlphaFoldDB" id="A0A3S3S8Y9"/>
<comment type="caution">
    <text evidence="7">The sequence shown here is derived from an EMBL/GenBank/DDBJ whole genome shotgun (WGS) entry which is preliminary data.</text>
</comment>
<organism evidence="7 8">
    <name type="scientific">Rubrivivax albus</name>
    <dbReference type="NCBI Taxonomy" id="2499835"/>
    <lineage>
        <taxon>Bacteria</taxon>
        <taxon>Pseudomonadati</taxon>
        <taxon>Pseudomonadota</taxon>
        <taxon>Betaproteobacteria</taxon>
        <taxon>Burkholderiales</taxon>
        <taxon>Sphaerotilaceae</taxon>
        <taxon>Rubrivivax</taxon>
    </lineage>
</organism>
<dbReference type="Pfam" id="PF01568">
    <property type="entry name" value="Molydop_binding"/>
    <property type="match status" value="1"/>
</dbReference>
<dbReference type="PROSITE" id="PS51669">
    <property type="entry name" value="4FE4S_MOW_BIS_MGD"/>
    <property type="match status" value="1"/>
</dbReference>
<dbReference type="RefSeq" id="WP_128200891.1">
    <property type="nucleotide sequence ID" value="NZ_SACT01000010.1"/>
</dbReference>
<dbReference type="GO" id="GO:0045333">
    <property type="term" value="P:cellular respiration"/>
    <property type="evidence" value="ECO:0007669"/>
    <property type="project" value="UniProtKB-ARBA"/>
</dbReference>
<dbReference type="PANTHER" id="PTHR43105">
    <property type="entry name" value="RESPIRATORY NITRATE REDUCTASE"/>
    <property type="match status" value="1"/>
</dbReference>
<dbReference type="GO" id="GO:0046872">
    <property type="term" value="F:metal ion binding"/>
    <property type="evidence" value="ECO:0007669"/>
    <property type="project" value="UniProtKB-KW"/>
</dbReference>
<evidence type="ECO:0000313" key="8">
    <source>
        <dbReference type="Proteomes" id="UP000288178"/>
    </source>
</evidence>
<evidence type="ECO:0000259" key="6">
    <source>
        <dbReference type="PROSITE" id="PS51669"/>
    </source>
</evidence>
<dbReference type="Gene3D" id="2.20.25.90">
    <property type="entry name" value="ADC-like domains"/>
    <property type="match status" value="1"/>
</dbReference>
<dbReference type="EMBL" id="SACT01000010">
    <property type="protein sequence ID" value="RVT48563.1"/>
    <property type="molecule type" value="Genomic_DNA"/>
</dbReference>
<dbReference type="GO" id="GO:0016491">
    <property type="term" value="F:oxidoreductase activity"/>
    <property type="evidence" value="ECO:0007669"/>
    <property type="project" value="UniProtKB-KW"/>
</dbReference>
<evidence type="ECO:0000256" key="5">
    <source>
        <dbReference type="ARBA" id="ARBA00023014"/>
    </source>
</evidence>
<dbReference type="SMART" id="SM00926">
    <property type="entry name" value="Molybdop_Fe4S4"/>
    <property type="match status" value="1"/>
</dbReference>
<dbReference type="GO" id="GO:1990204">
    <property type="term" value="C:oxidoreductase complex"/>
    <property type="evidence" value="ECO:0007669"/>
    <property type="project" value="UniProtKB-ARBA"/>
</dbReference>
<dbReference type="InterPro" id="IPR006656">
    <property type="entry name" value="Mopterin_OxRdtase"/>
</dbReference>
<dbReference type="Gene3D" id="3.40.50.740">
    <property type="match status" value="1"/>
</dbReference>
<dbReference type="InterPro" id="IPR006963">
    <property type="entry name" value="Mopterin_OxRdtase_4Fe-4S_dom"/>
</dbReference>
<keyword evidence="2" id="KW-0479">Metal-binding</keyword>
<dbReference type="Pfam" id="PF00384">
    <property type="entry name" value="Molybdopterin"/>
    <property type="match status" value="1"/>
</dbReference>
<dbReference type="Pfam" id="PF04879">
    <property type="entry name" value="Molybdop_Fe4S4"/>
    <property type="match status" value="1"/>
</dbReference>
<dbReference type="SUPFAM" id="SSF50692">
    <property type="entry name" value="ADC-like"/>
    <property type="match status" value="1"/>
</dbReference>
<reference evidence="7 8" key="1">
    <citation type="submission" date="2019-01" db="EMBL/GenBank/DDBJ databases">
        <authorList>
            <person name="Chen W.-M."/>
        </authorList>
    </citation>
    <scope>NUCLEOTIDE SEQUENCE [LARGE SCALE GENOMIC DNA]</scope>
    <source>
        <strain evidence="7 8">ICH-3</strain>
    </source>
</reference>
<evidence type="ECO:0000256" key="4">
    <source>
        <dbReference type="ARBA" id="ARBA00023004"/>
    </source>
</evidence>
<dbReference type="InterPro" id="IPR006657">
    <property type="entry name" value="MoPterin_dinucl-bd_dom"/>
</dbReference>
<evidence type="ECO:0000256" key="1">
    <source>
        <dbReference type="ARBA" id="ARBA00022485"/>
    </source>
</evidence>
<dbReference type="Gene3D" id="3.40.228.10">
    <property type="entry name" value="Dimethylsulfoxide Reductase, domain 2"/>
    <property type="match status" value="1"/>
</dbReference>
<dbReference type="GO" id="GO:0043546">
    <property type="term" value="F:molybdopterin cofactor binding"/>
    <property type="evidence" value="ECO:0007669"/>
    <property type="project" value="InterPro"/>
</dbReference>
<dbReference type="OrthoDB" id="9815647at2"/>
<dbReference type="Proteomes" id="UP000288178">
    <property type="component" value="Unassembled WGS sequence"/>
</dbReference>
<keyword evidence="4" id="KW-0408">Iron</keyword>
<dbReference type="InterPro" id="IPR009010">
    <property type="entry name" value="Asp_de-COase-like_dom_sf"/>
</dbReference>
<dbReference type="PANTHER" id="PTHR43105:SF9">
    <property type="entry name" value="NADPH-FE(3+) OXIDOREDUCTASE SUBUNIT ALPHA"/>
    <property type="match status" value="1"/>
</dbReference>
<gene>
    <name evidence="7" type="ORF">ENE75_22430</name>
</gene>
<evidence type="ECO:0000256" key="3">
    <source>
        <dbReference type="ARBA" id="ARBA00023002"/>
    </source>
</evidence>